<feature type="transmembrane region" description="Helical" evidence="1">
    <location>
        <begin position="12"/>
        <end position="32"/>
    </location>
</feature>
<reference evidence="2" key="1">
    <citation type="submission" date="2019-10" db="EMBL/GenBank/DDBJ databases">
        <title>Draft genome sequece of Microseira wollei NIES-4236.</title>
        <authorList>
            <person name="Yamaguchi H."/>
            <person name="Suzuki S."/>
            <person name="Kawachi M."/>
        </authorList>
    </citation>
    <scope>NUCLEOTIDE SEQUENCE</scope>
    <source>
        <strain evidence="2">NIES-4236</strain>
    </source>
</reference>
<keyword evidence="1" id="KW-0812">Transmembrane</keyword>
<comment type="caution">
    <text evidence="2">The sequence shown here is derived from an EMBL/GenBank/DDBJ whole genome shotgun (WGS) entry which is preliminary data.</text>
</comment>
<dbReference type="EMBL" id="BLAY01000126">
    <property type="protein sequence ID" value="GET41557.1"/>
    <property type="molecule type" value="Genomic_DNA"/>
</dbReference>
<evidence type="ECO:0000313" key="2">
    <source>
        <dbReference type="EMBL" id="GET41557.1"/>
    </source>
</evidence>
<keyword evidence="1" id="KW-0472">Membrane</keyword>
<protein>
    <submittedName>
        <fullName evidence="2">Uncharacterized protein</fullName>
    </submittedName>
</protein>
<proteinExistence type="predicted"/>
<gene>
    <name evidence="2" type="ORF">MiSe_63690</name>
</gene>
<dbReference type="AlphaFoldDB" id="A0AAV3XM65"/>
<organism evidence="2 3">
    <name type="scientific">Microseira wollei NIES-4236</name>
    <dbReference type="NCBI Taxonomy" id="2530354"/>
    <lineage>
        <taxon>Bacteria</taxon>
        <taxon>Bacillati</taxon>
        <taxon>Cyanobacteriota</taxon>
        <taxon>Cyanophyceae</taxon>
        <taxon>Oscillatoriophycideae</taxon>
        <taxon>Aerosakkonematales</taxon>
        <taxon>Aerosakkonemataceae</taxon>
        <taxon>Microseira</taxon>
    </lineage>
</organism>
<accession>A0AAV3XM65</accession>
<keyword evidence="1" id="KW-1133">Transmembrane helix</keyword>
<dbReference type="Proteomes" id="UP001050975">
    <property type="component" value="Unassembled WGS sequence"/>
</dbReference>
<evidence type="ECO:0000256" key="1">
    <source>
        <dbReference type="SAM" id="Phobius"/>
    </source>
</evidence>
<sequence>MYKLNRLTPKPGILKIISGTLLIGLPTIPIVASATPYTTLSPCPGIYYEEPDNSNVRVPQECSPNAANQRLSQQGLSQNMVTPVRRTTSIQPPLPETTQSPIAAVTPMAGQVSVKLKNDTNAPISYQAIGHTEPRTLAGGEEIVLQNLPTPVTVTMVREDGGLLEVIPMSSSATGMLAISLNEKTDFDDNQGALRIQTDGQVFLN</sequence>
<name>A0AAV3XM65_9CYAN</name>
<evidence type="ECO:0000313" key="3">
    <source>
        <dbReference type="Proteomes" id="UP001050975"/>
    </source>
</evidence>
<keyword evidence="3" id="KW-1185">Reference proteome</keyword>